<evidence type="ECO:0000313" key="3">
    <source>
        <dbReference type="EMBL" id="ODA89783.1"/>
    </source>
</evidence>
<dbReference type="InterPro" id="IPR010427">
    <property type="entry name" value="DUF1023"/>
</dbReference>
<dbReference type="RefSeq" id="WP_041766982.1">
    <property type="nucleotide sequence ID" value="NZ_LNZG01000034.1"/>
</dbReference>
<proteinExistence type="predicted"/>
<dbReference type="Proteomes" id="UP000094426">
    <property type="component" value="Unassembled WGS sequence"/>
</dbReference>
<feature type="region of interest" description="Disordered" evidence="1">
    <location>
        <begin position="102"/>
        <end position="140"/>
    </location>
</feature>
<dbReference type="OrthoDB" id="3259161at2"/>
<gene>
    <name evidence="3" type="ORF">ATY41_03775</name>
</gene>
<evidence type="ECO:0000256" key="1">
    <source>
        <dbReference type="SAM" id="MobiDB-lite"/>
    </source>
</evidence>
<dbReference type="Pfam" id="PF06259">
    <property type="entry name" value="Abhydrolase_8"/>
    <property type="match status" value="1"/>
</dbReference>
<protein>
    <recommendedName>
        <fullName evidence="2">DUF1023 domain-containing protein</fullName>
    </recommendedName>
</protein>
<dbReference type="EMBL" id="LNZG01000034">
    <property type="protein sequence ID" value="ODA89783.1"/>
    <property type="molecule type" value="Genomic_DNA"/>
</dbReference>
<name>A0A1E2SJ47_LEIXY</name>
<evidence type="ECO:0000259" key="2">
    <source>
        <dbReference type="Pfam" id="PF06259"/>
    </source>
</evidence>
<organism evidence="3 4">
    <name type="scientific">Leifsonia xyli subsp. xyli</name>
    <dbReference type="NCBI Taxonomy" id="59736"/>
    <lineage>
        <taxon>Bacteria</taxon>
        <taxon>Bacillati</taxon>
        <taxon>Actinomycetota</taxon>
        <taxon>Actinomycetes</taxon>
        <taxon>Micrococcales</taxon>
        <taxon>Microbacteriaceae</taxon>
        <taxon>Leifsonia</taxon>
    </lineage>
</organism>
<dbReference type="SUPFAM" id="SSF53474">
    <property type="entry name" value="alpha/beta-Hydrolases"/>
    <property type="match status" value="1"/>
</dbReference>
<dbReference type="InterPro" id="IPR029058">
    <property type="entry name" value="AB_hydrolase_fold"/>
</dbReference>
<accession>A0A1E2SJ47</accession>
<evidence type="ECO:0000313" key="4">
    <source>
        <dbReference type="Proteomes" id="UP000094426"/>
    </source>
</evidence>
<comment type="caution">
    <text evidence="3">The sequence shown here is derived from an EMBL/GenBank/DDBJ whole genome shotgun (WGS) entry which is preliminary data.</text>
</comment>
<feature type="domain" description="DUF1023" evidence="2">
    <location>
        <begin position="10"/>
        <end position="66"/>
    </location>
</feature>
<reference evidence="4" key="1">
    <citation type="submission" date="2015-11" db="EMBL/GenBank/DDBJ databases">
        <authorList>
            <person name="Wang J."/>
            <person name="Wang L."/>
            <person name="Wang F."/>
            <person name="Cao G."/>
        </authorList>
    </citation>
    <scope>NUCLEOTIDE SEQUENCE [LARGE SCALE GENOMIC DNA]</scope>
    <source>
        <strain evidence="4">gdw1</strain>
    </source>
</reference>
<dbReference type="Gene3D" id="3.40.50.1820">
    <property type="entry name" value="alpha/beta hydrolase"/>
    <property type="match status" value="1"/>
</dbReference>
<sequence>MSGTPRTGPSSIAVVAHSYGTTMASYALTQTTARIESFVMVGSAGIDTTLVPSLSRVHATTVYTPHAEADRLAPFGSSLSGRAEPNPQAARITDRAIGGAHAFSSEGNGRDLDGVDGHNPLGEPHRTAPGGLLNAEPSKRHGYFDKNTQSLWNMSATALGRPDLIDGDLTSTTADADAHNQRAEKIKEYQRQKALP</sequence>
<dbReference type="AlphaFoldDB" id="A0A1E2SJ47"/>